<dbReference type="InterPro" id="IPR043128">
    <property type="entry name" value="Rev_trsase/Diguanyl_cyclase"/>
</dbReference>
<accession>A0A8T0FKK6</accession>
<name>A0A8T0FKK6_ARGBR</name>
<dbReference type="PANTHER" id="PTHR47331:SF1">
    <property type="entry name" value="GAG-LIKE PROTEIN"/>
    <property type="match status" value="1"/>
</dbReference>
<evidence type="ECO:0000313" key="2">
    <source>
        <dbReference type="Proteomes" id="UP000807504"/>
    </source>
</evidence>
<evidence type="ECO:0000313" key="1">
    <source>
        <dbReference type="EMBL" id="KAF8790905.1"/>
    </source>
</evidence>
<keyword evidence="2" id="KW-1185">Reference proteome</keyword>
<dbReference type="EMBL" id="JABXBU010000011">
    <property type="protein sequence ID" value="KAF8790905.1"/>
    <property type="molecule type" value="Genomic_DNA"/>
</dbReference>
<comment type="caution">
    <text evidence="1">The sequence shown here is derived from an EMBL/GenBank/DDBJ whole genome shotgun (WGS) entry which is preliminary data.</text>
</comment>
<dbReference type="InterPro" id="IPR008042">
    <property type="entry name" value="Retrotrans_Pao"/>
</dbReference>
<sequence length="611" mass="69618">MSITDRELLDQINRDLEFKNGRYEAKLLWRTDPSELENNFNLAKRQFDELKKGFNKNEWIASAYGETIQETNGIIKECGRDRNEYFMPHRAVVRADKETTKVRMVFNCGSKSGQNLSLNDCLEAGPNLNPSILEVIMKFRRLKVALHGDIEKMTRLPFGCKTSPFILSAVIKHHIAKFEAERPDSVLMLNSGLYINDLYFGADSMMETFTLSSDAVTILRSGGFKLRKLRSNNSDLRALWVKNGFCESEGEGVELKVLGLIWNPNKDVLSLEAKGLVDSLRGLDDTKRCALQTAARIFDAVELIAPIVDCGKGLAEIHIFCEASLRAYGATSYTRYVDNTGKCRVSFLMSKNRVAPLKTLTLPRLELIAAVIGVRLAKFLEGIYYKIVGKFMFWTDSQIVLYWIRGNAKRWKQLEANRVAEVQEKSNPNDWFYCPSAENPADLLTRGVFVENLISSQKWWYGPNWLLQNCNYWPEKSVKQSQDVGNSEILREQKADSVVCFVVKVDVIEELWNKISVWSRFQSVVAWRLKFVGNCRENMVSIPYLECLDLKESHDRIIHLVQKVAFSTETSVLEKGNVLSAGKLIQLNPFLDSKGLLRVGEELETPVCQRV</sequence>
<reference evidence="1" key="2">
    <citation type="submission" date="2020-06" db="EMBL/GenBank/DDBJ databases">
        <authorList>
            <person name="Sheffer M."/>
        </authorList>
    </citation>
    <scope>NUCLEOTIDE SEQUENCE</scope>
</reference>
<organism evidence="1 2">
    <name type="scientific">Argiope bruennichi</name>
    <name type="common">Wasp spider</name>
    <name type="synonym">Aranea bruennichi</name>
    <dbReference type="NCBI Taxonomy" id="94029"/>
    <lineage>
        <taxon>Eukaryota</taxon>
        <taxon>Metazoa</taxon>
        <taxon>Ecdysozoa</taxon>
        <taxon>Arthropoda</taxon>
        <taxon>Chelicerata</taxon>
        <taxon>Arachnida</taxon>
        <taxon>Araneae</taxon>
        <taxon>Araneomorphae</taxon>
        <taxon>Entelegynae</taxon>
        <taxon>Araneoidea</taxon>
        <taxon>Araneidae</taxon>
        <taxon>Argiope</taxon>
    </lineage>
</organism>
<dbReference type="Pfam" id="PF05380">
    <property type="entry name" value="Peptidase_A17"/>
    <property type="match status" value="1"/>
</dbReference>
<dbReference type="AlphaFoldDB" id="A0A8T0FKK6"/>
<gene>
    <name evidence="1" type="ORF">HNY73_005851</name>
</gene>
<dbReference type="SUPFAM" id="SSF56672">
    <property type="entry name" value="DNA/RNA polymerases"/>
    <property type="match status" value="1"/>
</dbReference>
<reference evidence="1" key="1">
    <citation type="journal article" date="2020" name="bioRxiv">
        <title>Chromosome-level reference genome of the European wasp spider Argiope bruennichi: a resource for studies on range expansion and evolutionary adaptation.</title>
        <authorList>
            <person name="Sheffer M.M."/>
            <person name="Hoppe A."/>
            <person name="Krehenwinkel H."/>
            <person name="Uhl G."/>
            <person name="Kuss A.W."/>
            <person name="Jensen L."/>
            <person name="Jensen C."/>
            <person name="Gillespie R.G."/>
            <person name="Hoff K.J."/>
            <person name="Prost S."/>
        </authorList>
    </citation>
    <scope>NUCLEOTIDE SEQUENCE</scope>
</reference>
<dbReference type="Proteomes" id="UP000807504">
    <property type="component" value="Unassembled WGS sequence"/>
</dbReference>
<dbReference type="Gene3D" id="3.30.70.270">
    <property type="match status" value="1"/>
</dbReference>
<proteinExistence type="predicted"/>
<dbReference type="GO" id="GO:0071897">
    <property type="term" value="P:DNA biosynthetic process"/>
    <property type="evidence" value="ECO:0007669"/>
    <property type="project" value="UniProtKB-ARBA"/>
</dbReference>
<protein>
    <submittedName>
        <fullName evidence="1">Uncharacterized protein</fullName>
    </submittedName>
</protein>
<dbReference type="InterPro" id="IPR043502">
    <property type="entry name" value="DNA/RNA_pol_sf"/>
</dbReference>
<dbReference type="PANTHER" id="PTHR47331">
    <property type="entry name" value="PHD-TYPE DOMAIN-CONTAINING PROTEIN"/>
    <property type="match status" value="1"/>
</dbReference>